<reference evidence="9" key="1">
    <citation type="submission" date="2017-02" db="EMBL/GenBank/DDBJ databases">
        <authorList>
            <person name="Tafer H."/>
            <person name="Lopandic K."/>
        </authorList>
    </citation>
    <scope>NUCLEOTIDE SEQUENCE [LARGE SCALE GENOMIC DNA]</scope>
    <source>
        <strain evidence="9">CBS 366.77</strain>
    </source>
</reference>
<dbReference type="GO" id="GO:0006351">
    <property type="term" value="P:DNA-templated transcription"/>
    <property type="evidence" value="ECO:0007669"/>
    <property type="project" value="InterPro"/>
</dbReference>
<keyword evidence="3" id="KW-0805">Transcription regulation</keyword>
<dbReference type="SUPFAM" id="SSF57701">
    <property type="entry name" value="Zn2/Cys6 DNA-binding domain"/>
    <property type="match status" value="1"/>
</dbReference>
<evidence type="ECO:0000256" key="3">
    <source>
        <dbReference type="ARBA" id="ARBA00023015"/>
    </source>
</evidence>
<dbReference type="GO" id="GO:0000981">
    <property type="term" value="F:DNA-binding transcription factor activity, RNA polymerase II-specific"/>
    <property type="evidence" value="ECO:0007669"/>
    <property type="project" value="InterPro"/>
</dbReference>
<dbReference type="SMART" id="SM00066">
    <property type="entry name" value="GAL4"/>
    <property type="match status" value="1"/>
</dbReference>
<evidence type="ECO:0000256" key="4">
    <source>
        <dbReference type="ARBA" id="ARBA00023125"/>
    </source>
</evidence>
<dbReference type="InterPro" id="IPR001138">
    <property type="entry name" value="Zn2Cys6_DnaBD"/>
</dbReference>
<dbReference type="InterPro" id="IPR007219">
    <property type="entry name" value="XnlR_reg_dom"/>
</dbReference>
<comment type="caution">
    <text evidence="8">The sequence shown here is derived from an EMBL/GenBank/DDBJ whole genome shotgun (WGS) entry which is preliminary data.</text>
</comment>
<dbReference type="CDD" id="cd00067">
    <property type="entry name" value="GAL4"/>
    <property type="match status" value="1"/>
</dbReference>
<evidence type="ECO:0000259" key="7">
    <source>
        <dbReference type="PROSITE" id="PS50048"/>
    </source>
</evidence>
<evidence type="ECO:0000256" key="6">
    <source>
        <dbReference type="ARBA" id="ARBA00023242"/>
    </source>
</evidence>
<dbReference type="GO" id="GO:0005634">
    <property type="term" value="C:nucleus"/>
    <property type="evidence" value="ECO:0007669"/>
    <property type="project" value="UniProtKB-SubCell"/>
</dbReference>
<dbReference type="PROSITE" id="PS00463">
    <property type="entry name" value="ZN2_CY6_FUNGAL_1"/>
    <property type="match status" value="1"/>
</dbReference>
<gene>
    <name evidence="8" type="ORF">PHISCL_07440</name>
</gene>
<comment type="subcellular location">
    <subcellularLocation>
        <location evidence="1">Nucleus</location>
    </subcellularLocation>
</comment>
<evidence type="ECO:0000256" key="5">
    <source>
        <dbReference type="ARBA" id="ARBA00023163"/>
    </source>
</evidence>
<dbReference type="InterPro" id="IPR036864">
    <property type="entry name" value="Zn2-C6_fun-type_DNA-bd_sf"/>
</dbReference>
<dbReference type="AlphaFoldDB" id="A0A3A2ZAT5"/>
<dbReference type="GO" id="GO:0008270">
    <property type="term" value="F:zinc ion binding"/>
    <property type="evidence" value="ECO:0007669"/>
    <property type="project" value="InterPro"/>
</dbReference>
<keyword evidence="9" id="KW-1185">Reference proteome</keyword>
<dbReference type="GO" id="GO:0003677">
    <property type="term" value="F:DNA binding"/>
    <property type="evidence" value="ECO:0007669"/>
    <property type="project" value="UniProtKB-KW"/>
</dbReference>
<keyword evidence="5" id="KW-0804">Transcription</keyword>
<sequence length="660" mass="73623">MRSSLSCEFCRRSKIKCVNAGRAPCRKCERSGITGCILSRPGAKNRTPLVHCAQQPRHPTSPCLPSGHEADSSNIGPFPPVADVPVIHGPSQGNEKQRINDHIASLSPGVIVRIMNTFSCKFPELGMLHPSSFIEGFRQSYSIESQSLLAAVLAATGSQVSYNGFASPQEFLTEEQYASFAREILAESCFKPPKLQVAQALLVMAIYEWGSREFHRAWMYSGNSIRIMQAIHSSRVTPYLPNPPPGGENDSVSIAIENRTLWSCFIIDRMISAGAYNPPMLPVSEMEKLKISRPLNTVDFAFGGISTSQAGSLEWNLSSPLDTTARILDITCAFEILTTGFDIWADVMTFVLNDGRRAPGMCAAQNCPWVPGSPWSKTKYRLEAWRASQHSKLYYPNNGVMAHTFPGSGESFTYINLLYYICTLMLHREYFPFLPDQDSGPVGPVDHPKLQAEAPQGWWETSAHELFSATGNIAKILHEASECGAEVLTPFAGFCAFSAAYMNLYVLHFPQINLGRSPNAQQNLNTCLEYLEAFRMKWKLGESYCTTIKHALIVYQRATANNSRSRYQGKSRRDFDHLHQSIHEFRVLDRSEQHLREIEGAEKEAAPNGGIPPETNADAATLGLDMPLTDMLNEVSTYAHEQSMWSLWWPSIDEVNQFWV</sequence>
<dbReference type="EMBL" id="MVGC01000327">
    <property type="protein sequence ID" value="RJE20222.1"/>
    <property type="molecule type" value="Genomic_DNA"/>
</dbReference>
<dbReference type="SMART" id="SM00906">
    <property type="entry name" value="Fungal_trans"/>
    <property type="match status" value="1"/>
</dbReference>
<dbReference type="Pfam" id="PF04082">
    <property type="entry name" value="Fungal_trans"/>
    <property type="match status" value="1"/>
</dbReference>
<name>A0A3A2ZAT5_9EURO</name>
<evidence type="ECO:0000313" key="9">
    <source>
        <dbReference type="Proteomes" id="UP000266188"/>
    </source>
</evidence>
<dbReference type="STRING" id="2070753.A0A3A2ZAT5"/>
<dbReference type="PANTHER" id="PTHR47338:SF19">
    <property type="entry name" value="ZN(II)2CYS6 TRANSCRIPTION FACTOR (EUROFUNG)"/>
    <property type="match status" value="1"/>
</dbReference>
<dbReference type="Pfam" id="PF00172">
    <property type="entry name" value="Zn_clus"/>
    <property type="match status" value="1"/>
</dbReference>
<dbReference type="PROSITE" id="PS50048">
    <property type="entry name" value="ZN2_CY6_FUNGAL_2"/>
    <property type="match status" value="1"/>
</dbReference>
<evidence type="ECO:0000256" key="2">
    <source>
        <dbReference type="ARBA" id="ARBA00022723"/>
    </source>
</evidence>
<feature type="domain" description="Zn(2)-C6 fungal-type" evidence="7">
    <location>
        <begin position="6"/>
        <end position="38"/>
    </location>
</feature>
<dbReference type="Proteomes" id="UP000266188">
    <property type="component" value="Unassembled WGS sequence"/>
</dbReference>
<keyword evidence="2" id="KW-0479">Metal-binding</keyword>
<organism evidence="8 9">
    <name type="scientific">Aspergillus sclerotialis</name>
    <dbReference type="NCBI Taxonomy" id="2070753"/>
    <lineage>
        <taxon>Eukaryota</taxon>
        <taxon>Fungi</taxon>
        <taxon>Dikarya</taxon>
        <taxon>Ascomycota</taxon>
        <taxon>Pezizomycotina</taxon>
        <taxon>Eurotiomycetes</taxon>
        <taxon>Eurotiomycetidae</taxon>
        <taxon>Eurotiales</taxon>
        <taxon>Aspergillaceae</taxon>
        <taxon>Aspergillus</taxon>
        <taxon>Aspergillus subgen. Polypaecilum</taxon>
    </lineage>
</organism>
<dbReference type="CDD" id="cd12148">
    <property type="entry name" value="fungal_TF_MHR"/>
    <property type="match status" value="1"/>
</dbReference>
<protein>
    <submittedName>
        <fullName evidence="8">Fungal specific transcription factor</fullName>
    </submittedName>
</protein>
<proteinExistence type="predicted"/>
<dbReference type="PANTHER" id="PTHR47338">
    <property type="entry name" value="ZN(II)2CYS6 TRANSCRIPTION FACTOR (EUROFUNG)-RELATED"/>
    <property type="match status" value="1"/>
</dbReference>
<keyword evidence="6" id="KW-0539">Nucleus</keyword>
<dbReference type="OrthoDB" id="5370478at2759"/>
<evidence type="ECO:0000313" key="8">
    <source>
        <dbReference type="EMBL" id="RJE20222.1"/>
    </source>
</evidence>
<keyword evidence="4" id="KW-0238">DNA-binding</keyword>
<dbReference type="InterPro" id="IPR050815">
    <property type="entry name" value="TF_fung"/>
</dbReference>
<accession>A0A3A2ZAT5</accession>
<evidence type="ECO:0000256" key="1">
    <source>
        <dbReference type="ARBA" id="ARBA00004123"/>
    </source>
</evidence>